<comment type="pathway">
    <text evidence="1">Cofactor biosynthesis; riboflavin biosynthesis.</text>
</comment>
<dbReference type="EMBL" id="CAUYUJ010019671">
    <property type="protein sequence ID" value="CAK0892840.1"/>
    <property type="molecule type" value="Genomic_DNA"/>
</dbReference>
<feature type="domain" description="Bacterial bifunctional deaminase-reductase C-terminal" evidence="9">
    <location>
        <begin position="345"/>
        <end position="545"/>
    </location>
</feature>
<dbReference type="NCBIfam" id="NF001591">
    <property type="entry name" value="PRK00393.1"/>
    <property type="match status" value="1"/>
</dbReference>
<evidence type="ECO:0000313" key="10">
    <source>
        <dbReference type="EMBL" id="CAK0892840.1"/>
    </source>
</evidence>
<sequence length="576" mass="59651">LSRAALCCRAFAAATQLEDAAAAAAARRPARAKGRTSGPPRARRAFPTLAEPLRLPREGPAWPRRDGGVTSVASVTMPSVSGPLRLVAFKAPVGDILAVVSGTGNGSQVPVRVHDACLTGEVFGSLKCDCGPQLQQTLAAQTERRLGVLIYMPQEGRGIGLANKMAAYYMQEEHGLDTVDANLALGLPAESRDYSAVKYVLEELSISSILLMTNNPYKVDRLRAAGVQVDGTLPVTVTPTSPVTARYLETKRRRMAHMLPPQLAQAVAGFGAQRPVVNGESINGSAAVGVPDWQVASSTVELEASLAGSGASAADGSGARLDPAAAELVAGLRLEAEAHSGDRPFTLLSFASSMDGFIAGVRRRPDGTEEKHPVALSGAASALLTHHLRGSFDAILVGVGTVATDDPRLDVRAERAGPSPRPVVVDSDLRLPVGCRLLAHRARGGRPQTLILCTEERLGAGCEKAARRAALEAAGALVVPCLADERGRVCLRDAWGRLRGAGVRSVMVEGGAGIISGHRLVDAVAVTQAGVILGSGVRWATAGGALLGDVRTVSLGADAVFVGKFSPGAGPPAARE</sequence>
<gene>
    <name evidence="10" type="ORF">PCOR1329_LOCUS72387</name>
</gene>
<comment type="catalytic activity">
    <reaction evidence="7">
        <text>GTP + 4 H2O = 2,5-diamino-6-hydroxy-4-(5-phosphoribosylamino)-pyrimidine + formate + 2 phosphate + 3 H(+)</text>
        <dbReference type="Rhea" id="RHEA:23704"/>
        <dbReference type="ChEBI" id="CHEBI:15377"/>
        <dbReference type="ChEBI" id="CHEBI:15378"/>
        <dbReference type="ChEBI" id="CHEBI:15740"/>
        <dbReference type="ChEBI" id="CHEBI:37565"/>
        <dbReference type="ChEBI" id="CHEBI:43474"/>
        <dbReference type="ChEBI" id="CHEBI:58614"/>
        <dbReference type="EC" id="3.5.4.25"/>
    </reaction>
</comment>
<evidence type="ECO:0000256" key="5">
    <source>
        <dbReference type="ARBA" id="ARBA00022801"/>
    </source>
</evidence>
<evidence type="ECO:0000259" key="9">
    <source>
        <dbReference type="Pfam" id="PF01872"/>
    </source>
</evidence>
<evidence type="ECO:0000256" key="6">
    <source>
        <dbReference type="ARBA" id="ARBA00023134"/>
    </source>
</evidence>
<dbReference type="InterPro" id="IPR036144">
    <property type="entry name" value="RibA-like_sf"/>
</dbReference>
<comment type="caution">
    <text evidence="10">The sequence shown here is derived from an EMBL/GenBank/DDBJ whole genome shotgun (WGS) entry which is preliminary data.</text>
</comment>
<keyword evidence="6" id="KW-0342">GTP-binding</keyword>
<evidence type="ECO:0000256" key="2">
    <source>
        <dbReference type="ARBA" id="ARBA00012762"/>
    </source>
</evidence>
<proteinExistence type="predicted"/>
<name>A0ABN9X5D4_9DINO</name>
<dbReference type="EC" id="3.5.4.25" evidence="2"/>
<dbReference type="Proteomes" id="UP001189429">
    <property type="component" value="Unassembled WGS sequence"/>
</dbReference>
<feature type="non-terminal residue" evidence="10">
    <location>
        <position position="1"/>
    </location>
</feature>
<dbReference type="PANTHER" id="PTHR21327:SF47">
    <property type="entry name" value="GTP CYCLOHYDROLASE II DOMAIN-CONTAINING PROTEIN"/>
    <property type="match status" value="1"/>
</dbReference>
<dbReference type="Pfam" id="PF01872">
    <property type="entry name" value="RibD_C"/>
    <property type="match status" value="1"/>
</dbReference>
<keyword evidence="4" id="KW-0547">Nucleotide-binding</keyword>
<dbReference type="PANTHER" id="PTHR21327">
    <property type="entry name" value="GTP CYCLOHYDROLASE II-RELATED"/>
    <property type="match status" value="1"/>
</dbReference>
<evidence type="ECO:0000313" key="11">
    <source>
        <dbReference type="Proteomes" id="UP001189429"/>
    </source>
</evidence>
<organism evidence="10 11">
    <name type="scientific">Prorocentrum cordatum</name>
    <dbReference type="NCBI Taxonomy" id="2364126"/>
    <lineage>
        <taxon>Eukaryota</taxon>
        <taxon>Sar</taxon>
        <taxon>Alveolata</taxon>
        <taxon>Dinophyceae</taxon>
        <taxon>Prorocentrales</taxon>
        <taxon>Prorocentraceae</taxon>
        <taxon>Prorocentrum</taxon>
    </lineage>
</organism>
<dbReference type="InterPro" id="IPR000926">
    <property type="entry name" value="RibA"/>
</dbReference>
<keyword evidence="11" id="KW-1185">Reference proteome</keyword>
<keyword evidence="5" id="KW-0378">Hydrolase</keyword>
<keyword evidence="3" id="KW-0686">Riboflavin biosynthesis</keyword>
<dbReference type="InterPro" id="IPR002734">
    <property type="entry name" value="RibDG_C"/>
</dbReference>
<accession>A0ABN9X5D4</accession>
<dbReference type="SUPFAM" id="SSF53597">
    <property type="entry name" value="Dihydrofolate reductase-like"/>
    <property type="match status" value="1"/>
</dbReference>
<protein>
    <recommendedName>
        <fullName evidence="2">GTP cyclohydrolase II</fullName>
        <ecNumber evidence="2">3.5.4.25</ecNumber>
    </recommendedName>
</protein>
<dbReference type="InterPro" id="IPR032677">
    <property type="entry name" value="GTP_cyclohydro_II"/>
</dbReference>
<dbReference type="CDD" id="cd00641">
    <property type="entry name" value="GTP_cyclohydro2"/>
    <property type="match status" value="1"/>
</dbReference>
<evidence type="ECO:0000256" key="4">
    <source>
        <dbReference type="ARBA" id="ARBA00022741"/>
    </source>
</evidence>
<dbReference type="InterPro" id="IPR024072">
    <property type="entry name" value="DHFR-like_dom_sf"/>
</dbReference>
<evidence type="ECO:0000259" key="8">
    <source>
        <dbReference type="Pfam" id="PF00925"/>
    </source>
</evidence>
<dbReference type="SUPFAM" id="SSF142695">
    <property type="entry name" value="RibA-like"/>
    <property type="match status" value="1"/>
</dbReference>
<evidence type="ECO:0000256" key="3">
    <source>
        <dbReference type="ARBA" id="ARBA00022619"/>
    </source>
</evidence>
<dbReference type="Gene3D" id="3.40.50.10990">
    <property type="entry name" value="GTP cyclohydrolase II"/>
    <property type="match status" value="1"/>
</dbReference>
<evidence type="ECO:0000256" key="7">
    <source>
        <dbReference type="ARBA" id="ARBA00049295"/>
    </source>
</evidence>
<evidence type="ECO:0000256" key="1">
    <source>
        <dbReference type="ARBA" id="ARBA00005104"/>
    </source>
</evidence>
<reference evidence="10" key="1">
    <citation type="submission" date="2023-10" db="EMBL/GenBank/DDBJ databases">
        <authorList>
            <person name="Chen Y."/>
            <person name="Shah S."/>
            <person name="Dougan E. K."/>
            <person name="Thang M."/>
            <person name="Chan C."/>
        </authorList>
    </citation>
    <scope>NUCLEOTIDE SEQUENCE [LARGE SCALE GENOMIC DNA]</scope>
</reference>
<dbReference type="Gene3D" id="3.40.430.10">
    <property type="entry name" value="Dihydrofolate Reductase, subunit A"/>
    <property type="match status" value="1"/>
</dbReference>
<feature type="domain" description="GTP cyclohydrolase II" evidence="8">
    <location>
        <begin position="73"/>
        <end position="233"/>
    </location>
</feature>
<dbReference type="Pfam" id="PF00925">
    <property type="entry name" value="GTP_cyclohydro2"/>
    <property type="match status" value="1"/>
</dbReference>